<reference evidence="2 3" key="1">
    <citation type="submission" date="2018-03" db="EMBL/GenBank/DDBJ databases">
        <title>Genomic Encyclopedia of Archaeal and Bacterial Type Strains, Phase II (KMG-II): from individual species to whole genera.</title>
        <authorList>
            <person name="Goeker M."/>
        </authorList>
    </citation>
    <scope>NUCLEOTIDE SEQUENCE [LARGE SCALE GENOMIC DNA]</scope>
    <source>
        <strain evidence="2 3">DSM 29057</strain>
    </source>
</reference>
<sequence>MPSLCLMRRRVLFSQSMRQLLLVLIPLVACAARSFAQDTTAVTFTEENSPVAEQRFIDRYENVFMTKIPTRKMFKLGYLATTYNGLGFNAAFEYKVLPALSVELALTGRTNRTGNAITLERFERQFSGNNLFASIGSRWYFEMNKRIARHQSANNFSGSYLGVAYERSLAAIQSDRPREHFSLVYGFQSRFLANGFLDFSLGVYYASPYLSLWDRGDRLSSGFNERNVVIASRALLGLAFGDWKRSGSGPLCDVLHCDYFVKQHFKIRLPEVNIGLESQSFRAEAGYERKLGKSPLSVNLSVGSETAFSSFEILSSITAVGEAQIRWFYLQKSEVRKGKASDNLSGLYLGPLFAYNYYRTVLRGRSAFNTWYTSAGMMAGYQQRLFNKLYFDASVSFSGGSMRETVFRVNYAELRAKAGIGFAL</sequence>
<dbReference type="AlphaFoldDB" id="A0A2P8GJ39"/>
<keyword evidence="1" id="KW-0732">Signal</keyword>
<evidence type="ECO:0000313" key="3">
    <source>
        <dbReference type="Proteomes" id="UP000241964"/>
    </source>
</evidence>
<evidence type="ECO:0000313" key="2">
    <source>
        <dbReference type="EMBL" id="PSL33988.1"/>
    </source>
</evidence>
<feature type="signal peptide" evidence="1">
    <location>
        <begin position="1"/>
        <end position="36"/>
    </location>
</feature>
<evidence type="ECO:0008006" key="4">
    <source>
        <dbReference type="Google" id="ProtNLM"/>
    </source>
</evidence>
<comment type="caution">
    <text evidence="2">The sequence shown here is derived from an EMBL/GenBank/DDBJ whole genome shotgun (WGS) entry which is preliminary data.</text>
</comment>
<evidence type="ECO:0000256" key="1">
    <source>
        <dbReference type="SAM" id="SignalP"/>
    </source>
</evidence>
<proteinExistence type="predicted"/>
<dbReference type="Proteomes" id="UP000241964">
    <property type="component" value="Unassembled WGS sequence"/>
</dbReference>
<accession>A0A2P8GJ39</accession>
<feature type="chain" id="PRO_5015180344" description="DUF4421 domain-containing protein" evidence="1">
    <location>
        <begin position="37"/>
        <end position="424"/>
    </location>
</feature>
<organism evidence="2 3">
    <name type="scientific">Dyadobacter jiangsuensis</name>
    <dbReference type="NCBI Taxonomy" id="1591085"/>
    <lineage>
        <taxon>Bacteria</taxon>
        <taxon>Pseudomonadati</taxon>
        <taxon>Bacteroidota</taxon>
        <taxon>Cytophagia</taxon>
        <taxon>Cytophagales</taxon>
        <taxon>Spirosomataceae</taxon>
        <taxon>Dyadobacter</taxon>
    </lineage>
</organism>
<dbReference type="EMBL" id="PYAS01000001">
    <property type="protein sequence ID" value="PSL33988.1"/>
    <property type="molecule type" value="Genomic_DNA"/>
</dbReference>
<protein>
    <recommendedName>
        <fullName evidence="4">DUF4421 domain-containing protein</fullName>
    </recommendedName>
</protein>
<gene>
    <name evidence="2" type="ORF">CLV60_101357</name>
</gene>
<keyword evidence="3" id="KW-1185">Reference proteome</keyword>
<name>A0A2P8GJ39_9BACT</name>